<dbReference type="AlphaFoldDB" id="A0AA45L7N3"/>
<dbReference type="EMBL" id="CP073249">
    <property type="protein sequence ID" value="QUF04841.1"/>
    <property type="molecule type" value="Genomic_DNA"/>
</dbReference>
<dbReference type="InterPro" id="IPR000551">
    <property type="entry name" value="MerR-type_HTH_dom"/>
</dbReference>
<dbReference type="Gene3D" id="1.10.1660.10">
    <property type="match status" value="1"/>
</dbReference>
<evidence type="ECO:0000313" key="7">
    <source>
        <dbReference type="Proteomes" id="UP000677152"/>
    </source>
</evidence>
<dbReference type="PANTHER" id="PTHR30204:SF69">
    <property type="entry name" value="MERR-FAMILY TRANSCRIPTIONAL REGULATOR"/>
    <property type="match status" value="1"/>
</dbReference>
<evidence type="ECO:0000256" key="3">
    <source>
        <dbReference type="ARBA" id="ARBA00023125"/>
    </source>
</evidence>
<dbReference type="PROSITE" id="PS50937">
    <property type="entry name" value="HTH_MERR_2"/>
    <property type="match status" value="1"/>
</dbReference>
<reference evidence="6" key="1">
    <citation type="submission" date="2021-04" db="EMBL/GenBank/DDBJ databases">
        <title>Genomic sequence of Actinosynnema pretiosum subsp. pretiosum ATCC 31280 (C-14919).</title>
        <authorList>
            <person name="Bai L."/>
            <person name="Wang X."/>
            <person name="Xiao Y."/>
        </authorList>
    </citation>
    <scope>NUCLEOTIDE SEQUENCE</scope>
    <source>
        <strain evidence="6">ATCC 31280</strain>
    </source>
</reference>
<organism evidence="6 7">
    <name type="scientific">Actinosynnema pretiosum subsp. pretiosum</name>
    <dbReference type="NCBI Taxonomy" id="103721"/>
    <lineage>
        <taxon>Bacteria</taxon>
        <taxon>Bacillati</taxon>
        <taxon>Actinomycetota</taxon>
        <taxon>Actinomycetes</taxon>
        <taxon>Pseudonocardiales</taxon>
        <taxon>Pseudonocardiaceae</taxon>
        <taxon>Actinosynnema</taxon>
    </lineage>
</organism>
<accession>A0AA45L7N3</accession>
<keyword evidence="4" id="KW-0804">Transcription</keyword>
<keyword evidence="1" id="KW-0678">Repressor</keyword>
<dbReference type="Proteomes" id="UP000677152">
    <property type="component" value="Chromosome"/>
</dbReference>
<dbReference type="InterPro" id="IPR047057">
    <property type="entry name" value="MerR_fam"/>
</dbReference>
<evidence type="ECO:0000259" key="5">
    <source>
        <dbReference type="PROSITE" id="PS50937"/>
    </source>
</evidence>
<dbReference type="SUPFAM" id="SSF46955">
    <property type="entry name" value="Putative DNA-binding domain"/>
    <property type="match status" value="1"/>
</dbReference>
<dbReference type="Pfam" id="PF13411">
    <property type="entry name" value="MerR_1"/>
    <property type="match status" value="1"/>
</dbReference>
<protein>
    <submittedName>
        <fullName evidence="6">MerR family transcriptional regulator</fullName>
    </submittedName>
</protein>
<dbReference type="GO" id="GO:0003700">
    <property type="term" value="F:DNA-binding transcription factor activity"/>
    <property type="evidence" value="ECO:0007669"/>
    <property type="project" value="InterPro"/>
</dbReference>
<gene>
    <name evidence="6" type="ORF">KCV87_01500</name>
</gene>
<dbReference type="SMART" id="SM00422">
    <property type="entry name" value="HTH_MERR"/>
    <property type="match status" value="1"/>
</dbReference>
<dbReference type="GO" id="GO:0003677">
    <property type="term" value="F:DNA binding"/>
    <property type="evidence" value="ECO:0007669"/>
    <property type="project" value="UniProtKB-KW"/>
</dbReference>
<evidence type="ECO:0000256" key="1">
    <source>
        <dbReference type="ARBA" id="ARBA00022491"/>
    </source>
</evidence>
<dbReference type="PANTHER" id="PTHR30204">
    <property type="entry name" value="REDOX-CYCLING DRUG-SENSING TRANSCRIPTIONAL ACTIVATOR SOXR"/>
    <property type="match status" value="1"/>
</dbReference>
<proteinExistence type="predicted"/>
<dbReference type="PRINTS" id="PR00040">
    <property type="entry name" value="HTHMERR"/>
</dbReference>
<dbReference type="CDD" id="cd00592">
    <property type="entry name" value="HTH_MerR-like"/>
    <property type="match status" value="1"/>
</dbReference>
<sequence>MVCVLIVVGTGAGTGGRWCGAVTEALIRIGELAAKAGVSPRTVDHYTNLGLLMPAGRSGGNYRLYREQDADVIALVKELEAGGLPLEEIAKAMTSGEADVTGALERIGADLDLLKGAADAAAPELQGLLAVIAGRVQSLITIALQIPPDLLLP</sequence>
<evidence type="ECO:0000256" key="4">
    <source>
        <dbReference type="ARBA" id="ARBA00023163"/>
    </source>
</evidence>
<dbReference type="InterPro" id="IPR009061">
    <property type="entry name" value="DNA-bd_dom_put_sf"/>
</dbReference>
<feature type="domain" description="HTH merR-type" evidence="5">
    <location>
        <begin position="26"/>
        <end position="95"/>
    </location>
</feature>
<keyword evidence="2" id="KW-0805">Transcription regulation</keyword>
<keyword evidence="3" id="KW-0238">DNA-binding</keyword>
<evidence type="ECO:0000313" key="6">
    <source>
        <dbReference type="EMBL" id="QUF04841.1"/>
    </source>
</evidence>
<evidence type="ECO:0000256" key="2">
    <source>
        <dbReference type="ARBA" id="ARBA00023015"/>
    </source>
</evidence>
<name>A0AA45L7N3_9PSEU</name>